<dbReference type="OrthoDB" id="8416215at2"/>
<dbReference type="Gene3D" id="3.30.70.270">
    <property type="match status" value="1"/>
</dbReference>
<keyword evidence="3" id="KW-0472">Membrane</keyword>
<dbReference type="AlphaFoldDB" id="A0A316FNQ7"/>
<keyword evidence="2" id="KW-0175">Coiled coil</keyword>
<dbReference type="SMART" id="SM00091">
    <property type="entry name" value="PAS"/>
    <property type="match status" value="2"/>
</dbReference>
<proteinExistence type="predicted"/>
<dbReference type="SMART" id="SM00267">
    <property type="entry name" value="GGDEF"/>
    <property type="match status" value="1"/>
</dbReference>
<dbReference type="GO" id="GO:0003824">
    <property type="term" value="F:catalytic activity"/>
    <property type="evidence" value="ECO:0007669"/>
    <property type="project" value="UniProtKB-ARBA"/>
</dbReference>
<dbReference type="NCBIfam" id="TIGR00254">
    <property type="entry name" value="GGDEF"/>
    <property type="match status" value="1"/>
</dbReference>
<evidence type="ECO:0000313" key="7">
    <source>
        <dbReference type="EMBL" id="PWK49310.1"/>
    </source>
</evidence>
<organism evidence="7 8">
    <name type="scientific">Pleionea mediterranea</name>
    <dbReference type="NCBI Taxonomy" id="523701"/>
    <lineage>
        <taxon>Bacteria</taxon>
        <taxon>Pseudomonadati</taxon>
        <taxon>Pseudomonadota</taxon>
        <taxon>Gammaproteobacteria</taxon>
        <taxon>Oceanospirillales</taxon>
        <taxon>Pleioneaceae</taxon>
        <taxon>Pleionea</taxon>
    </lineage>
</organism>
<reference evidence="7 8" key="1">
    <citation type="submission" date="2018-05" db="EMBL/GenBank/DDBJ databases">
        <title>Genomic Encyclopedia of Type Strains, Phase IV (KMG-IV): sequencing the most valuable type-strain genomes for metagenomic binning, comparative biology and taxonomic classification.</title>
        <authorList>
            <person name="Goeker M."/>
        </authorList>
    </citation>
    <scope>NUCLEOTIDE SEQUENCE [LARGE SCALE GENOMIC DNA]</scope>
    <source>
        <strain evidence="7 8">DSM 25350</strain>
    </source>
</reference>
<accession>A0A316FNQ7</accession>
<dbReference type="RefSeq" id="WP_109764100.1">
    <property type="nucleotide sequence ID" value="NZ_QGGU01000008.1"/>
</dbReference>
<dbReference type="PANTHER" id="PTHR44757:SF2">
    <property type="entry name" value="BIOFILM ARCHITECTURE MAINTENANCE PROTEIN MBAA"/>
    <property type="match status" value="1"/>
</dbReference>
<protein>
    <submittedName>
        <fullName evidence="7">PAS domain S-box-containing protein/diguanylate cyclase (GGDEF)-like protein</fullName>
    </submittedName>
</protein>
<dbReference type="InterPro" id="IPR043128">
    <property type="entry name" value="Rev_trsase/Diguanyl_cyclase"/>
</dbReference>
<dbReference type="SUPFAM" id="SSF55073">
    <property type="entry name" value="Nucleotide cyclase"/>
    <property type="match status" value="1"/>
</dbReference>
<keyword evidence="3" id="KW-1133">Transmembrane helix</keyword>
<evidence type="ECO:0000259" key="4">
    <source>
        <dbReference type="PROSITE" id="PS50112"/>
    </source>
</evidence>
<dbReference type="Gene3D" id="3.30.450.20">
    <property type="entry name" value="PAS domain"/>
    <property type="match status" value="2"/>
</dbReference>
<dbReference type="CDD" id="cd00130">
    <property type="entry name" value="PAS"/>
    <property type="match status" value="2"/>
</dbReference>
<evidence type="ECO:0000259" key="5">
    <source>
        <dbReference type="PROSITE" id="PS50113"/>
    </source>
</evidence>
<evidence type="ECO:0000313" key="8">
    <source>
        <dbReference type="Proteomes" id="UP000245790"/>
    </source>
</evidence>
<dbReference type="NCBIfam" id="TIGR00229">
    <property type="entry name" value="sensory_box"/>
    <property type="match status" value="2"/>
</dbReference>
<feature type="transmembrane region" description="Helical" evidence="3">
    <location>
        <begin position="131"/>
        <end position="150"/>
    </location>
</feature>
<dbReference type="PROSITE" id="PS50113">
    <property type="entry name" value="PAC"/>
    <property type="match status" value="1"/>
</dbReference>
<name>A0A316FNQ7_9GAMM</name>
<dbReference type="InterPro" id="IPR000700">
    <property type="entry name" value="PAS-assoc_C"/>
</dbReference>
<dbReference type="Pfam" id="PF13426">
    <property type="entry name" value="PAS_9"/>
    <property type="match status" value="2"/>
</dbReference>
<comment type="cofactor">
    <cofactor evidence="1">
        <name>Mg(2+)</name>
        <dbReference type="ChEBI" id="CHEBI:18420"/>
    </cofactor>
</comment>
<dbReference type="Proteomes" id="UP000245790">
    <property type="component" value="Unassembled WGS sequence"/>
</dbReference>
<dbReference type="InterPro" id="IPR035965">
    <property type="entry name" value="PAS-like_dom_sf"/>
</dbReference>
<dbReference type="InterPro" id="IPR000160">
    <property type="entry name" value="GGDEF_dom"/>
</dbReference>
<dbReference type="InterPro" id="IPR029787">
    <property type="entry name" value="Nucleotide_cyclase"/>
</dbReference>
<evidence type="ECO:0000256" key="3">
    <source>
        <dbReference type="SAM" id="Phobius"/>
    </source>
</evidence>
<dbReference type="Pfam" id="PF00990">
    <property type="entry name" value="GGDEF"/>
    <property type="match status" value="1"/>
</dbReference>
<feature type="coiled-coil region" evidence="2">
    <location>
        <begin position="90"/>
        <end position="117"/>
    </location>
</feature>
<dbReference type="EMBL" id="QGGU01000008">
    <property type="protein sequence ID" value="PWK49310.1"/>
    <property type="molecule type" value="Genomic_DNA"/>
</dbReference>
<dbReference type="InterPro" id="IPR052155">
    <property type="entry name" value="Biofilm_reg_signaling"/>
</dbReference>
<feature type="domain" description="PAS" evidence="4">
    <location>
        <begin position="283"/>
        <end position="353"/>
    </location>
</feature>
<comment type="caution">
    <text evidence="7">The sequence shown here is derived from an EMBL/GenBank/DDBJ whole genome shotgun (WGS) entry which is preliminary data.</text>
</comment>
<feature type="domain" description="GGDEF" evidence="6">
    <location>
        <begin position="440"/>
        <end position="573"/>
    </location>
</feature>
<gene>
    <name evidence="7" type="ORF">C8D97_108220</name>
</gene>
<keyword evidence="3" id="KW-0812">Transmembrane</keyword>
<evidence type="ECO:0000259" key="6">
    <source>
        <dbReference type="PROSITE" id="PS50887"/>
    </source>
</evidence>
<keyword evidence="8" id="KW-1185">Reference proteome</keyword>
<evidence type="ECO:0000256" key="1">
    <source>
        <dbReference type="ARBA" id="ARBA00001946"/>
    </source>
</evidence>
<dbReference type="PANTHER" id="PTHR44757">
    <property type="entry name" value="DIGUANYLATE CYCLASE DGCP"/>
    <property type="match status" value="1"/>
</dbReference>
<feature type="domain" description="PAC" evidence="5">
    <location>
        <begin position="356"/>
        <end position="408"/>
    </location>
</feature>
<evidence type="ECO:0000256" key="2">
    <source>
        <dbReference type="SAM" id="Coils"/>
    </source>
</evidence>
<dbReference type="InterPro" id="IPR001610">
    <property type="entry name" value="PAC"/>
</dbReference>
<dbReference type="SMART" id="SM00086">
    <property type="entry name" value="PAC"/>
    <property type="match status" value="2"/>
</dbReference>
<dbReference type="PROSITE" id="PS50887">
    <property type="entry name" value="GGDEF"/>
    <property type="match status" value="1"/>
</dbReference>
<dbReference type="SUPFAM" id="SSF55785">
    <property type="entry name" value="PYP-like sensor domain (PAS domain)"/>
    <property type="match status" value="2"/>
</dbReference>
<dbReference type="FunFam" id="3.30.70.270:FF:000001">
    <property type="entry name" value="Diguanylate cyclase domain protein"/>
    <property type="match status" value="1"/>
</dbReference>
<dbReference type="PROSITE" id="PS50112">
    <property type="entry name" value="PAS"/>
    <property type="match status" value="2"/>
</dbReference>
<sequence length="580" mass="65792">MENPKANNRIRRILQSEDPDLSEARQWFLAANNHPDDIDGMIRFFLRFEKFPYMKQAIKKWEQGDGLILKLEKLGEQLRHAKQTENSARLITLLSQLAELNAQLTQVENEFSHALTEGALWVKKVLTWSEILLLMITLIPAFFIAYRIIIQISTIEKALQTSDQRFRGLSQSSMMGIIGWRFDGTILDANDAFLDMIGYSQQDLKEGRINWRKTTPKEFWDADDNALDEINKDGVCKPFEKEFMHKEGHRVPVLIGAVSLDDNNESGICFFIDLTDKKLAEEQMRLSATVFNATNNGILVCDTKKKIVAVNSAFCNMSGFKEKQILGMKAEEFIADKLSSSQKTSMDQSLKKIGRWSIDNKLITNSGAHVDIQLSVNAVMSDTETITHYALIFIDISERIESEKKLIKAAHYDFLTGLANRILFTDRHKKALLRAKRNNQKVALLFFDLDNFKPINDQYGHNVGDELLIIIGSRLEKTIRESDTIARLGGDEFAILLEDVVELDAVTFVAQKVIDIVNQPVEIDGVTMQVGCSLGISVFPEDSDSTVQMISNADSAMYDAKNNGRNRYSIYKKSDSKNKH</sequence>
<dbReference type="CDD" id="cd01949">
    <property type="entry name" value="GGDEF"/>
    <property type="match status" value="1"/>
</dbReference>
<feature type="domain" description="PAS" evidence="4">
    <location>
        <begin position="162"/>
        <end position="204"/>
    </location>
</feature>
<dbReference type="InterPro" id="IPR000014">
    <property type="entry name" value="PAS"/>
</dbReference>